<dbReference type="Proteomes" id="UP001164733">
    <property type="component" value="Chromosome"/>
</dbReference>
<evidence type="ECO:0000313" key="3">
    <source>
        <dbReference type="Proteomes" id="UP001164733"/>
    </source>
</evidence>
<dbReference type="AlphaFoldDB" id="A0AA47I7V0"/>
<feature type="signal peptide" evidence="1">
    <location>
        <begin position="1"/>
        <end position="25"/>
    </location>
</feature>
<name>A0AA47I7V0_9CLOT</name>
<evidence type="ECO:0000256" key="1">
    <source>
        <dbReference type="SAM" id="SignalP"/>
    </source>
</evidence>
<organism evidence="2 3">
    <name type="scientific">Clostridium estertheticum</name>
    <dbReference type="NCBI Taxonomy" id="238834"/>
    <lineage>
        <taxon>Bacteria</taxon>
        <taxon>Bacillati</taxon>
        <taxon>Bacillota</taxon>
        <taxon>Clostridia</taxon>
        <taxon>Eubacteriales</taxon>
        <taxon>Clostridiaceae</taxon>
        <taxon>Clostridium</taxon>
    </lineage>
</organism>
<dbReference type="EMBL" id="CP086239">
    <property type="protein sequence ID" value="WAG61355.1"/>
    <property type="molecule type" value="Genomic_DNA"/>
</dbReference>
<feature type="chain" id="PRO_5041374524" description="Glycosyl hydrolase-like 10 domain-containing protein" evidence="1">
    <location>
        <begin position="26"/>
        <end position="983"/>
    </location>
</feature>
<keyword evidence="1" id="KW-0732">Signal</keyword>
<reference evidence="2" key="1">
    <citation type="submission" date="2021-11" db="EMBL/GenBank/DDBJ databases">
        <title>Clostridia strains as spoilage organisms.</title>
        <authorList>
            <person name="Wambui J."/>
            <person name="Stevens M.J.A."/>
            <person name="Stephan R."/>
        </authorList>
    </citation>
    <scope>NUCLEOTIDE SEQUENCE</scope>
    <source>
        <strain evidence="2">CF009</strain>
    </source>
</reference>
<evidence type="ECO:0008006" key="4">
    <source>
        <dbReference type="Google" id="ProtNLM"/>
    </source>
</evidence>
<sequence>MKKLLTTTFILLFCFLLISTHNSYAFEPTNNQVVSANKVWNIQFNKELKFDDALKKSITIVDSTGKSSDISTQLGLDKKSILINPPVKGYTLGEAYTLKMDKEIYSTDNTQLQNILQMTFKINNNILVENNENIKSIFNDNCNNLNTSGWSKSDEYTNDSFIADTSSSEKYKTHIPYGQYLFYNTTQNSISKISKDVKIGAGPFNVEFDAKITDLQTPATNGGWRGFALDIIANNKRYRLSINSKDSDNKVNINLLNKNSGTNLFQTFTTYLPKDDDIHRWSIKNDGNKTISVLIDGKTIGNFSNPELDAAGLTDKVILYSDMTDVLTGTNKIYIDNFAIVKSLALKNSTVIPDEKNQTINISTAMTIADENLISIKQYNIKSYLYKDDKIIAESTTALDKKTILSTLNNITQSGEMKLVQQLVTGSQVIDETTRTISMNISTVNLVPGQTITSTPGSIYLYTQMDKMAATGQNDAVSSGWKLGSYVDSETTKSGSIIENGNNALTLKMPVTLNGWFRVYVGYVTGTDSFRIGSTGSTSMTQVNGEVSLKSDNLYGDQWINGKSTIISNFNNNSIEINAIPYKDARIAYVKLIGLTADQVTLYQKENMNKQTVMYDFDGYSDFFSGKYPTVETLKNKTIDRLNGKNVGTVNWCLGTTGALSYNSKYAGNAFEGTEEFDSELRDGDRLAKSQILNILASGKSPLEIVADRGADKGIAVNASLRMDVFYNPTIYGFLNGNMYNEYKKFAQPGNFPLSYYYPEVRNYIKNILIEAGSFNNVNGVTLDFCRYPTVFGSETPNDQKVLIMNEFLRTLRKELPKNKTITIRVPWKKPIQYGFDVNTWVKEGLLDTLIPSSIGNEDKSFEISSYVDMVKNTNVKLYVGISADVSGHDITKEEEELVKQGLYINNKEYLDIEQYLLRAYDVYEAGADGVFLFNSTSNLYLNGSSPVESTYLGDKVQIEKWHQFDYVSGFMVNKINVPKPSN</sequence>
<accession>A0AA47I7V0</accession>
<gene>
    <name evidence="2" type="ORF">LL038_03630</name>
</gene>
<proteinExistence type="predicted"/>
<evidence type="ECO:0000313" key="2">
    <source>
        <dbReference type="EMBL" id="WAG61355.1"/>
    </source>
</evidence>
<protein>
    <recommendedName>
        <fullName evidence="4">Glycosyl hydrolase-like 10 domain-containing protein</fullName>
    </recommendedName>
</protein>
<dbReference type="RefSeq" id="WP_216119993.1">
    <property type="nucleotide sequence ID" value="NZ_CP086239.1"/>
</dbReference>